<feature type="region of interest" description="Disordered" evidence="1">
    <location>
        <begin position="66"/>
        <end position="86"/>
    </location>
</feature>
<keyword evidence="2" id="KW-0472">Membrane</keyword>
<dbReference type="PANTHER" id="PTHR31589:SF110">
    <property type="entry name" value="PROTEIN, PUTATIVE (DUF239)-RELATED"/>
    <property type="match status" value="1"/>
</dbReference>
<organism evidence="4 5">
    <name type="scientific">Marchantia polymorpha</name>
    <name type="common">Common liverwort</name>
    <name type="synonym">Marchantia aquatica</name>
    <dbReference type="NCBI Taxonomy" id="3197"/>
    <lineage>
        <taxon>Eukaryota</taxon>
        <taxon>Viridiplantae</taxon>
        <taxon>Streptophyta</taxon>
        <taxon>Embryophyta</taxon>
        <taxon>Marchantiophyta</taxon>
        <taxon>Marchantiopsida</taxon>
        <taxon>Marchantiidae</taxon>
        <taxon>Marchantiales</taxon>
        <taxon>Marchantiaceae</taxon>
        <taxon>Marchantia</taxon>
    </lineage>
</organism>
<protein>
    <recommendedName>
        <fullName evidence="3">Neprosin PEP catalytic domain-containing protein</fullName>
    </recommendedName>
</protein>
<dbReference type="Pfam" id="PF03080">
    <property type="entry name" value="Neprosin"/>
    <property type="match status" value="1"/>
</dbReference>
<dbReference type="InterPro" id="IPR004314">
    <property type="entry name" value="Neprosin"/>
</dbReference>
<evidence type="ECO:0000313" key="5">
    <source>
        <dbReference type="Proteomes" id="UP000244005"/>
    </source>
</evidence>
<keyword evidence="2" id="KW-1133">Transmembrane helix</keyword>
<name>A0A2R6WV09_MARPO</name>
<dbReference type="OrthoDB" id="1858978at2759"/>
<dbReference type="AlphaFoldDB" id="A0A2R6WV09"/>
<dbReference type="OMA" id="HADINVW"/>
<sequence>MRTVHKLGWACVSFFAYITLMPSLTIIFMNQLPRDSPFILSDGDKVTCTPFRDLYPAATWHIGPSMGFRDSEEEGDLSSTRDSSIKQAQQVLKVEKRSCGTGRVPTRRPTGKPSLTIRPGRKAYMRRNLPNPTQSDSNALWPEDHNGHKYAVASIAGPYTGTQGRLNVWQPYVEDEEFSLAQVWVASIDKHGFSHSLEAGWQIYKDLYADKRPRLFTFWTTDNYTSSGCYNLECPGFVQTSNKVLLGGSFAAVSTMDSTQFEIKIGIFLDKSSGNWWLRLNDEFVGYWPKLLLGPGAFNFTSGSTTRVDWGGEIWHQPGHYTSTQMGSGQHPSLAGFRKAAYVRNMEVITRDKGLHRVSDPHSISSYPRCCHVVAYNHTIVSKPDWGTHVFFGGPGFTKDCSTDQVHGSAG</sequence>
<evidence type="ECO:0000313" key="4">
    <source>
        <dbReference type="EMBL" id="PTQ37684.1"/>
    </source>
</evidence>
<gene>
    <name evidence="4" type="ORF">MARPO_0056s0128</name>
</gene>
<accession>A0A2R6WV09</accession>
<dbReference type="Gene3D" id="3.90.1320.10">
    <property type="entry name" value="Outer-capsid protein sigma 3, large lobe"/>
    <property type="match status" value="1"/>
</dbReference>
<dbReference type="PANTHER" id="PTHR31589">
    <property type="entry name" value="PROTEIN, PUTATIVE (DUF239)-RELATED-RELATED"/>
    <property type="match status" value="1"/>
</dbReference>
<dbReference type="Proteomes" id="UP000244005">
    <property type="component" value="Unassembled WGS sequence"/>
</dbReference>
<feature type="transmembrane region" description="Helical" evidence="2">
    <location>
        <begin position="7"/>
        <end position="29"/>
    </location>
</feature>
<reference evidence="5" key="1">
    <citation type="journal article" date="2017" name="Cell">
        <title>Insights into land plant evolution garnered from the Marchantia polymorpha genome.</title>
        <authorList>
            <person name="Bowman J.L."/>
            <person name="Kohchi T."/>
            <person name="Yamato K.T."/>
            <person name="Jenkins J."/>
            <person name="Shu S."/>
            <person name="Ishizaki K."/>
            <person name="Yamaoka S."/>
            <person name="Nishihama R."/>
            <person name="Nakamura Y."/>
            <person name="Berger F."/>
            <person name="Adam C."/>
            <person name="Aki S.S."/>
            <person name="Althoff F."/>
            <person name="Araki T."/>
            <person name="Arteaga-Vazquez M.A."/>
            <person name="Balasubrmanian S."/>
            <person name="Barry K."/>
            <person name="Bauer D."/>
            <person name="Boehm C.R."/>
            <person name="Briginshaw L."/>
            <person name="Caballero-Perez J."/>
            <person name="Catarino B."/>
            <person name="Chen F."/>
            <person name="Chiyoda S."/>
            <person name="Chovatia M."/>
            <person name="Davies K.M."/>
            <person name="Delmans M."/>
            <person name="Demura T."/>
            <person name="Dierschke T."/>
            <person name="Dolan L."/>
            <person name="Dorantes-Acosta A.E."/>
            <person name="Eklund D.M."/>
            <person name="Florent S.N."/>
            <person name="Flores-Sandoval E."/>
            <person name="Fujiyama A."/>
            <person name="Fukuzawa H."/>
            <person name="Galik B."/>
            <person name="Grimanelli D."/>
            <person name="Grimwood J."/>
            <person name="Grossniklaus U."/>
            <person name="Hamada T."/>
            <person name="Haseloff J."/>
            <person name="Hetherington A.J."/>
            <person name="Higo A."/>
            <person name="Hirakawa Y."/>
            <person name="Hundley H.N."/>
            <person name="Ikeda Y."/>
            <person name="Inoue K."/>
            <person name="Inoue S.I."/>
            <person name="Ishida S."/>
            <person name="Jia Q."/>
            <person name="Kakita M."/>
            <person name="Kanazawa T."/>
            <person name="Kawai Y."/>
            <person name="Kawashima T."/>
            <person name="Kennedy M."/>
            <person name="Kinose K."/>
            <person name="Kinoshita T."/>
            <person name="Kohara Y."/>
            <person name="Koide E."/>
            <person name="Komatsu K."/>
            <person name="Kopischke S."/>
            <person name="Kubo M."/>
            <person name="Kyozuka J."/>
            <person name="Lagercrantz U."/>
            <person name="Lin S.S."/>
            <person name="Lindquist E."/>
            <person name="Lipzen A.M."/>
            <person name="Lu C.W."/>
            <person name="De Luna E."/>
            <person name="Martienssen R.A."/>
            <person name="Minamino N."/>
            <person name="Mizutani M."/>
            <person name="Mizutani M."/>
            <person name="Mochizuki N."/>
            <person name="Monte I."/>
            <person name="Mosher R."/>
            <person name="Nagasaki H."/>
            <person name="Nakagami H."/>
            <person name="Naramoto S."/>
            <person name="Nishitani K."/>
            <person name="Ohtani M."/>
            <person name="Okamoto T."/>
            <person name="Okumura M."/>
            <person name="Phillips J."/>
            <person name="Pollak B."/>
            <person name="Reinders A."/>
            <person name="Rovekamp M."/>
            <person name="Sano R."/>
            <person name="Sawa S."/>
            <person name="Schmid M.W."/>
            <person name="Shirakawa M."/>
            <person name="Solano R."/>
            <person name="Spunde A."/>
            <person name="Suetsugu N."/>
            <person name="Sugano S."/>
            <person name="Sugiyama A."/>
            <person name="Sun R."/>
            <person name="Suzuki Y."/>
            <person name="Takenaka M."/>
            <person name="Takezawa D."/>
            <person name="Tomogane H."/>
            <person name="Tsuzuki M."/>
            <person name="Ueda T."/>
            <person name="Umeda M."/>
            <person name="Ward J.M."/>
            <person name="Watanabe Y."/>
            <person name="Yazaki K."/>
            <person name="Yokoyama R."/>
            <person name="Yoshitake Y."/>
            <person name="Yotsui I."/>
            <person name="Zachgo S."/>
            <person name="Schmutz J."/>
        </authorList>
    </citation>
    <scope>NUCLEOTIDE SEQUENCE [LARGE SCALE GENOMIC DNA]</scope>
    <source>
        <strain evidence="5">Tak-1</strain>
    </source>
</reference>
<evidence type="ECO:0000256" key="1">
    <source>
        <dbReference type="SAM" id="MobiDB-lite"/>
    </source>
</evidence>
<dbReference type="Gramene" id="Mp6g16180.1">
    <property type="protein sequence ID" value="Mp6g16180.1.cds1"/>
    <property type="gene ID" value="Mp6g16180"/>
</dbReference>
<feature type="domain" description="Neprosin PEP catalytic" evidence="3">
    <location>
        <begin position="140"/>
        <end position="402"/>
    </location>
</feature>
<keyword evidence="5" id="KW-1185">Reference proteome</keyword>
<dbReference type="InterPro" id="IPR053168">
    <property type="entry name" value="Glutamic_endopeptidase"/>
</dbReference>
<evidence type="ECO:0000256" key="2">
    <source>
        <dbReference type="SAM" id="Phobius"/>
    </source>
</evidence>
<proteinExistence type="predicted"/>
<dbReference type="EMBL" id="KZ772728">
    <property type="protein sequence ID" value="PTQ37684.1"/>
    <property type="molecule type" value="Genomic_DNA"/>
</dbReference>
<dbReference type="PROSITE" id="PS52045">
    <property type="entry name" value="NEPROSIN_PEP_CD"/>
    <property type="match status" value="1"/>
</dbReference>
<feature type="compositionally biased region" description="Polar residues" evidence="1">
    <location>
        <begin position="77"/>
        <end position="86"/>
    </location>
</feature>
<keyword evidence="2" id="KW-0812">Transmembrane</keyword>
<evidence type="ECO:0000259" key="3">
    <source>
        <dbReference type="PROSITE" id="PS52045"/>
    </source>
</evidence>